<gene>
    <name evidence="2" type="ORF">SAMN04488103_102260</name>
</gene>
<dbReference type="PROSITE" id="PS50943">
    <property type="entry name" value="HTH_CROC1"/>
    <property type="match status" value="1"/>
</dbReference>
<sequence>MGLNALTGSRVRERRLALGLRQADVARGAGISASYLNLIEHNRRRVAGEVLTRLARTLAVEPEALAEGSEGALAVSLRAAAGEDGGAEVERLEEFAGRFPGWAGVTAGLQRRVEGLERAVAALSDRIAHDPHLSLALHEVLSAVSSVRSTSAILAETEDIEPEWRARFHANLHDDSERLARGAEALVAYLDGSEQERAGGGVASPEEEVDGWLAARGWHLAEVEAGGDGAAAIAALSSGAARDLARAHVMQAQADVAALPLAPFRAALARLGPDPLVLAAELGGDVVQVMRRLATLPGAPEGLVICDAAGALIFRKPAEGFQPPRLGAACALWPLFAALARPMAPLEARLEMTGRGGRRFLARAWCQTRHPGGFGGVEVRAAAMLLVPEPAAGGGPRALRVGPTCRICTERDCPARRETSILSEAPGLRG</sequence>
<dbReference type="Proteomes" id="UP000198761">
    <property type="component" value="Unassembled WGS sequence"/>
</dbReference>
<dbReference type="InterPro" id="IPR001387">
    <property type="entry name" value="Cro/C1-type_HTH"/>
</dbReference>
<dbReference type="Pfam" id="PF09856">
    <property type="entry name" value="ScfRs"/>
    <property type="match status" value="1"/>
</dbReference>
<evidence type="ECO:0000313" key="3">
    <source>
        <dbReference type="Proteomes" id="UP000198761"/>
    </source>
</evidence>
<evidence type="ECO:0000259" key="1">
    <source>
        <dbReference type="PROSITE" id="PS50943"/>
    </source>
</evidence>
<evidence type="ECO:0000313" key="2">
    <source>
        <dbReference type="EMBL" id="SEM85646.1"/>
    </source>
</evidence>
<dbReference type="EMBL" id="FOCE01000002">
    <property type="protein sequence ID" value="SEM85646.1"/>
    <property type="molecule type" value="Genomic_DNA"/>
</dbReference>
<dbReference type="RefSeq" id="WP_091299015.1">
    <property type="nucleotide sequence ID" value="NZ_FOCE01000002.1"/>
</dbReference>
<dbReference type="Gene3D" id="1.10.260.40">
    <property type="entry name" value="lambda repressor-like DNA-binding domains"/>
    <property type="match status" value="1"/>
</dbReference>
<keyword evidence="3" id="KW-1185">Reference proteome</keyword>
<dbReference type="OrthoDB" id="7790108at2"/>
<reference evidence="2 3" key="1">
    <citation type="submission" date="2016-10" db="EMBL/GenBank/DDBJ databases">
        <authorList>
            <person name="de Groot N.N."/>
        </authorList>
    </citation>
    <scope>NUCLEOTIDE SEQUENCE [LARGE SCALE GENOMIC DNA]</scope>
    <source>
        <strain evidence="2 3">DSM 3857</strain>
    </source>
</reference>
<dbReference type="SMART" id="SM00530">
    <property type="entry name" value="HTH_XRE"/>
    <property type="match status" value="1"/>
</dbReference>
<dbReference type="Pfam" id="PF01381">
    <property type="entry name" value="HTH_3"/>
    <property type="match status" value="1"/>
</dbReference>
<dbReference type="CDD" id="cd00093">
    <property type="entry name" value="HTH_XRE"/>
    <property type="match status" value="1"/>
</dbReference>
<protein>
    <recommendedName>
        <fullName evidence="1">HTH cro/C1-type domain-containing protein</fullName>
    </recommendedName>
</protein>
<accession>A0A1H8BS96</accession>
<dbReference type="GO" id="GO:0003677">
    <property type="term" value="F:DNA binding"/>
    <property type="evidence" value="ECO:0007669"/>
    <property type="project" value="InterPro"/>
</dbReference>
<dbReference type="SUPFAM" id="SSF47413">
    <property type="entry name" value="lambda repressor-like DNA-binding domains"/>
    <property type="match status" value="1"/>
</dbReference>
<feature type="domain" description="HTH cro/C1-type" evidence="1">
    <location>
        <begin position="11"/>
        <end position="65"/>
    </location>
</feature>
<dbReference type="InterPro" id="IPR018653">
    <property type="entry name" value="ScfR_C"/>
</dbReference>
<name>A0A1H8BS96_9RHOB</name>
<dbReference type="AlphaFoldDB" id="A0A1H8BS96"/>
<dbReference type="STRING" id="933059.SAMN04488103_102260"/>
<organism evidence="2 3">
    <name type="scientific">Gemmobacter aquatilis</name>
    <dbReference type="NCBI Taxonomy" id="933059"/>
    <lineage>
        <taxon>Bacteria</taxon>
        <taxon>Pseudomonadati</taxon>
        <taxon>Pseudomonadota</taxon>
        <taxon>Alphaproteobacteria</taxon>
        <taxon>Rhodobacterales</taxon>
        <taxon>Paracoccaceae</taxon>
        <taxon>Gemmobacter</taxon>
    </lineage>
</organism>
<dbReference type="InterPro" id="IPR010982">
    <property type="entry name" value="Lambda_DNA-bd_dom_sf"/>
</dbReference>
<proteinExistence type="predicted"/>